<dbReference type="InterPro" id="IPR000772">
    <property type="entry name" value="Ricin_B_lectin"/>
</dbReference>
<keyword evidence="1" id="KW-0732">Signal</keyword>
<dbReference type="GO" id="GO:0030246">
    <property type="term" value="F:carbohydrate binding"/>
    <property type="evidence" value="ECO:0007669"/>
    <property type="project" value="UniProtKB-KW"/>
</dbReference>
<keyword evidence="4" id="KW-1185">Reference proteome</keyword>
<feature type="signal peptide" evidence="1">
    <location>
        <begin position="1"/>
        <end position="27"/>
    </location>
</feature>
<evidence type="ECO:0000259" key="2">
    <source>
        <dbReference type="Pfam" id="PF14200"/>
    </source>
</evidence>
<protein>
    <submittedName>
        <fullName evidence="3">Ricin-type beta-trefoil lectin protein</fullName>
    </submittedName>
</protein>
<keyword evidence="3" id="KW-0430">Lectin</keyword>
<dbReference type="Gene3D" id="2.80.10.50">
    <property type="match status" value="1"/>
</dbReference>
<gene>
    <name evidence="3" type="ORF">CLV67_12758</name>
</gene>
<dbReference type="AlphaFoldDB" id="A0A2T0JXA7"/>
<dbReference type="InterPro" id="IPR035992">
    <property type="entry name" value="Ricin_B-like_lectins"/>
</dbReference>
<evidence type="ECO:0000313" key="3">
    <source>
        <dbReference type="EMBL" id="PRX12635.1"/>
    </source>
</evidence>
<evidence type="ECO:0000256" key="1">
    <source>
        <dbReference type="SAM" id="SignalP"/>
    </source>
</evidence>
<dbReference type="PROSITE" id="PS50231">
    <property type="entry name" value="RICIN_B_LECTIN"/>
    <property type="match status" value="1"/>
</dbReference>
<dbReference type="Proteomes" id="UP000239415">
    <property type="component" value="Unassembled WGS sequence"/>
</dbReference>
<dbReference type="EMBL" id="PVMZ01000027">
    <property type="protein sequence ID" value="PRX12635.1"/>
    <property type="molecule type" value="Genomic_DNA"/>
</dbReference>
<dbReference type="Pfam" id="PF14200">
    <property type="entry name" value="RicinB_lectin_2"/>
    <property type="match status" value="1"/>
</dbReference>
<dbReference type="SUPFAM" id="SSF50370">
    <property type="entry name" value="Ricin B-like lectins"/>
    <property type="match status" value="1"/>
</dbReference>
<accession>A0A2T0JXA7</accession>
<feature type="domain" description="Ricin B lectin" evidence="2">
    <location>
        <begin position="49"/>
        <end position="121"/>
    </location>
</feature>
<evidence type="ECO:0000313" key="4">
    <source>
        <dbReference type="Proteomes" id="UP000239415"/>
    </source>
</evidence>
<comment type="caution">
    <text evidence="3">The sequence shown here is derived from an EMBL/GenBank/DDBJ whole genome shotgun (WGS) entry which is preliminary data.</text>
</comment>
<reference evidence="3 4" key="1">
    <citation type="submission" date="2018-03" db="EMBL/GenBank/DDBJ databases">
        <title>Genomic Encyclopedia of Archaeal and Bacterial Type Strains, Phase II (KMG-II): from individual species to whole genera.</title>
        <authorList>
            <person name="Goeker M."/>
        </authorList>
    </citation>
    <scope>NUCLEOTIDE SEQUENCE [LARGE SCALE GENOMIC DNA]</scope>
    <source>
        <strain evidence="3 4">DSM 43146</strain>
    </source>
</reference>
<sequence length="190" mass="20802">MRKLLHFAVSMVAAVTLAVVAPTAAHAATWDELHSNVWTPGTDGAPQVLSIRGGEGEAAGAEVIAWTRSFKPNGARVGDQMWSIEPAGDGSYWIRNAGTSNQFALSVKGNAHTNGTPLVQWWFDPMNQYQRWVPAHREDYREWWLRNRATGKCLGITGGGNGRAELGARAVLWDCGFGEDQGWFHDSLPN</sequence>
<proteinExistence type="predicted"/>
<organism evidence="3 4">
    <name type="scientific">Actinoplanes italicus</name>
    <dbReference type="NCBI Taxonomy" id="113567"/>
    <lineage>
        <taxon>Bacteria</taxon>
        <taxon>Bacillati</taxon>
        <taxon>Actinomycetota</taxon>
        <taxon>Actinomycetes</taxon>
        <taxon>Micromonosporales</taxon>
        <taxon>Micromonosporaceae</taxon>
        <taxon>Actinoplanes</taxon>
    </lineage>
</organism>
<feature type="chain" id="PRO_5015405067" evidence="1">
    <location>
        <begin position="28"/>
        <end position="190"/>
    </location>
</feature>
<name>A0A2T0JXA7_9ACTN</name>
<dbReference type="CDD" id="cd00161">
    <property type="entry name" value="beta-trefoil_Ricin-like"/>
    <property type="match status" value="1"/>
</dbReference>